<dbReference type="InterPro" id="IPR020846">
    <property type="entry name" value="MFS_dom"/>
</dbReference>
<dbReference type="Gene3D" id="1.20.1250.20">
    <property type="entry name" value="MFS general substrate transporter like domains"/>
    <property type="match status" value="1"/>
</dbReference>
<sequence length="518" mass="57712">MKIFILLQMSVRYGALDTTYIYDDDSDDYEFEEELYQHARTVEDSQKVHEKTWWDVALESFLVIYLLITAANNGMIMGYSAVLLPQLKAVNGSLQIDDEMGSWMASINSASIPIGALFSGILMNYFGRKGALLIYVGTVIVGWVFILIAESHTLVLIGRFFGGIATSLGMVPGQVYIAEISHSSKRGSYSSISFIGLSFGILLIYCLGSVLQWRIVAGLSIIIPVVSALMLLYLPESPVWYVRNGNLDKARNACFWFRRNIREALEEVDELVKRVANENREREENPRSTLAMFLSPQVLKPLIIMNVLIMFQSLSGVYLFVFYAVEIISEIGNIEMNHFLVGVITAAVRVAFTIVATISLAFIGRRPIAITSALGAGISAMSLGTILYFSPNPNSYLLAGTLLSYISSSTVGLLILPGMMLGEIFPAKVRALSGSISFSMFSVFTFIITKMYPILKQTFKFYGMFWFFGTISFLAAVYVYIALPETKGKTLNDIEDYFLGNNFLWVTRKTSGTNQEQT</sequence>
<feature type="transmembrane region" description="Helical" evidence="6">
    <location>
        <begin position="215"/>
        <end position="234"/>
    </location>
</feature>
<keyword evidence="4 6" id="KW-0472">Membrane</keyword>
<protein>
    <recommendedName>
        <fullName evidence="7">Major facilitator superfamily (MFS) profile domain-containing protein</fullName>
    </recommendedName>
</protein>
<feature type="transmembrane region" description="Helical" evidence="6">
    <location>
        <begin position="337"/>
        <end position="362"/>
    </location>
</feature>
<feature type="transmembrane region" description="Helical" evidence="6">
    <location>
        <begin position="62"/>
        <end position="84"/>
    </location>
</feature>
<keyword evidence="5" id="KW-0175">Coiled coil</keyword>
<evidence type="ECO:0000256" key="4">
    <source>
        <dbReference type="ARBA" id="ARBA00023136"/>
    </source>
</evidence>
<dbReference type="GO" id="GO:0016020">
    <property type="term" value="C:membrane"/>
    <property type="evidence" value="ECO:0007669"/>
    <property type="project" value="UniProtKB-SubCell"/>
</dbReference>
<dbReference type="PANTHER" id="PTHR48021">
    <property type="match status" value="1"/>
</dbReference>
<feature type="coiled-coil region" evidence="5">
    <location>
        <begin position="258"/>
        <end position="285"/>
    </location>
</feature>
<dbReference type="InterPro" id="IPR050549">
    <property type="entry name" value="MFS_Trehalose_Transporter"/>
</dbReference>
<keyword evidence="3 6" id="KW-1133">Transmembrane helix</keyword>
<dbReference type="PROSITE" id="PS50850">
    <property type="entry name" value="MFS"/>
    <property type="match status" value="1"/>
</dbReference>
<dbReference type="EMBL" id="GEZM01101528">
    <property type="protein sequence ID" value="JAV52608.1"/>
    <property type="molecule type" value="Transcribed_RNA"/>
</dbReference>
<dbReference type="SUPFAM" id="SSF103473">
    <property type="entry name" value="MFS general substrate transporter"/>
    <property type="match status" value="1"/>
</dbReference>
<dbReference type="FunFam" id="1.20.1250.20:FF:000249">
    <property type="entry name" value="facilitated trehalose transporter Tret1"/>
    <property type="match status" value="1"/>
</dbReference>
<name>A0A1Y1JWJ8_PHOPY</name>
<feature type="transmembrane region" description="Helical" evidence="6">
    <location>
        <begin position="302"/>
        <end position="325"/>
    </location>
</feature>
<comment type="subcellular location">
    <subcellularLocation>
        <location evidence="1">Membrane</location>
        <topology evidence="1">Multi-pass membrane protein</topology>
    </subcellularLocation>
</comment>
<evidence type="ECO:0000256" key="6">
    <source>
        <dbReference type="SAM" id="Phobius"/>
    </source>
</evidence>
<keyword evidence="2 6" id="KW-0812">Transmembrane</keyword>
<feature type="transmembrane region" description="Helical" evidence="6">
    <location>
        <begin position="156"/>
        <end position="177"/>
    </location>
</feature>
<feature type="transmembrane region" description="Helical" evidence="6">
    <location>
        <begin position="396"/>
        <end position="419"/>
    </location>
</feature>
<evidence type="ECO:0000256" key="2">
    <source>
        <dbReference type="ARBA" id="ARBA00022692"/>
    </source>
</evidence>
<dbReference type="InterPro" id="IPR005828">
    <property type="entry name" value="MFS_sugar_transport-like"/>
</dbReference>
<evidence type="ECO:0000256" key="5">
    <source>
        <dbReference type="SAM" id="Coils"/>
    </source>
</evidence>
<feature type="transmembrane region" description="Helical" evidence="6">
    <location>
        <begin position="368"/>
        <end position="389"/>
    </location>
</feature>
<dbReference type="PANTHER" id="PTHR48021:SF7">
    <property type="entry name" value="RH09188P"/>
    <property type="match status" value="1"/>
</dbReference>
<dbReference type="EMBL" id="GEZM01101526">
    <property type="protein sequence ID" value="JAV52611.1"/>
    <property type="molecule type" value="Transcribed_RNA"/>
</dbReference>
<evidence type="ECO:0000256" key="3">
    <source>
        <dbReference type="ARBA" id="ARBA00022989"/>
    </source>
</evidence>
<feature type="transmembrane region" description="Helical" evidence="6">
    <location>
        <begin position="105"/>
        <end position="126"/>
    </location>
</feature>
<organism evidence="8">
    <name type="scientific">Photinus pyralis</name>
    <name type="common">Common eastern firefly</name>
    <name type="synonym">Lampyris pyralis</name>
    <dbReference type="NCBI Taxonomy" id="7054"/>
    <lineage>
        <taxon>Eukaryota</taxon>
        <taxon>Metazoa</taxon>
        <taxon>Ecdysozoa</taxon>
        <taxon>Arthropoda</taxon>
        <taxon>Hexapoda</taxon>
        <taxon>Insecta</taxon>
        <taxon>Pterygota</taxon>
        <taxon>Neoptera</taxon>
        <taxon>Endopterygota</taxon>
        <taxon>Coleoptera</taxon>
        <taxon>Polyphaga</taxon>
        <taxon>Elateriformia</taxon>
        <taxon>Elateroidea</taxon>
        <taxon>Lampyridae</taxon>
        <taxon>Lampyrinae</taxon>
        <taxon>Photinus</taxon>
    </lineage>
</organism>
<reference evidence="8" key="1">
    <citation type="journal article" date="2016" name="Sci. Rep.">
        <title>Molecular characterization of firefly nuptial gifts: a multi-omics approach sheds light on postcopulatory sexual selection.</title>
        <authorList>
            <person name="Al-Wathiqui N."/>
            <person name="Fallon T.R."/>
            <person name="South A."/>
            <person name="Weng J.K."/>
            <person name="Lewis S.M."/>
        </authorList>
    </citation>
    <scope>NUCLEOTIDE SEQUENCE</scope>
</reference>
<feature type="transmembrane region" description="Helical" evidence="6">
    <location>
        <begin position="189"/>
        <end position="208"/>
    </location>
</feature>
<evidence type="ECO:0000256" key="1">
    <source>
        <dbReference type="ARBA" id="ARBA00004141"/>
    </source>
</evidence>
<feature type="domain" description="Major facilitator superfamily (MFS) profile" evidence="7">
    <location>
        <begin position="58"/>
        <end position="487"/>
    </location>
</feature>
<dbReference type="AlphaFoldDB" id="A0A1Y1JWJ8"/>
<dbReference type="InterPro" id="IPR036259">
    <property type="entry name" value="MFS_trans_sf"/>
</dbReference>
<evidence type="ECO:0000313" key="8">
    <source>
        <dbReference type="EMBL" id="JAV52608.1"/>
    </source>
</evidence>
<evidence type="ECO:0000259" key="7">
    <source>
        <dbReference type="PROSITE" id="PS50850"/>
    </source>
</evidence>
<proteinExistence type="predicted"/>
<feature type="transmembrane region" description="Helical" evidence="6">
    <location>
        <begin position="132"/>
        <end position="149"/>
    </location>
</feature>
<accession>A0A1Y1JWJ8</accession>
<feature type="transmembrane region" description="Helical" evidence="6">
    <location>
        <begin position="431"/>
        <end position="449"/>
    </location>
</feature>
<feature type="transmembrane region" description="Helical" evidence="6">
    <location>
        <begin position="461"/>
        <end position="483"/>
    </location>
</feature>
<dbReference type="Pfam" id="PF00083">
    <property type="entry name" value="Sugar_tr"/>
    <property type="match status" value="1"/>
</dbReference>
<dbReference type="GO" id="GO:0022857">
    <property type="term" value="F:transmembrane transporter activity"/>
    <property type="evidence" value="ECO:0007669"/>
    <property type="project" value="InterPro"/>
</dbReference>